<proteinExistence type="predicted"/>
<evidence type="ECO:0000313" key="2">
    <source>
        <dbReference type="Proteomes" id="UP000282926"/>
    </source>
</evidence>
<accession>A0ABY0CRH8</accession>
<comment type="caution">
    <text evidence="1">The sequence shown here is derived from an EMBL/GenBank/DDBJ whole genome shotgun (WGS) entry which is preliminary data.</text>
</comment>
<dbReference type="RefSeq" id="WP_127780570.1">
    <property type="nucleotide sequence ID" value="NZ_SADD01000007.1"/>
</dbReference>
<protein>
    <recommendedName>
        <fullName evidence="3">Lipoprotein</fullName>
    </recommendedName>
</protein>
<dbReference type="PROSITE" id="PS51257">
    <property type="entry name" value="PROKAR_LIPOPROTEIN"/>
    <property type="match status" value="1"/>
</dbReference>
<evidence type="ECO:0000313" key="1">
    <source>
        <dbReference type="EMBL" id="RVU43175.1"/>
    </source>
</evidence>
<dbReference type="EMBL" id="SADD01000007">
    <property type="protein sequence ID" value="RVU43175.1"/>
    <property type="molecule type" value="Genomic_DNA"/>
</dbReference>
<reference evidence="1 2" key="1">
    <citation type="submission" date="2019-01" db="EMBL/GenBank/DDBJ databases">
        <title>Lujinxingia litoralis gen. nov., sp. nov. and Lujinxingia sediminis gen. nov., sp. nov., new members in the order Bradymonadales, isolated from coastal sediment.</title>
        <authorList>
            <person name="Li C.-M."/>
        </authorList>
    </citation>
    <scope>NUCLEOTIDE SEQUENCE [LARGE SCALE GENOMIC DNA]</scope>
    <source>
        <strain evidence="1 2">SEH01</strain>
    </source>
</reference>
<organism evidence="1 2">
    <name type="scientific">Lujinxingia sediminis</name>
    <dbReference type="NCBI Taxonomy" id="2480984"/>
    <lineage>
        <taxon>Bacteria</taxon>
        <taxon>Deltaproteobacteria</taxon>
        <taxon>Bradymonadales</taxon>
        <taxon>Lujinxingiaceae</taxon>
        <taxon>Lujinxingia</taxon>
    </lineage>
</organism>
<dbReference type="Proteomes" id="UP000282926">
    <property type="component" value="Unassembled WGS sequence"/>
</dbReference>
<keyword evidence="2" id="KW-1185">Reference proteome</keyword>
<evidence type="ECO:0008006" key="3">
    <source>
        <dbReference type="Google" id="ProtNLM"/>
    </source>
</evidence>
<gene>
    <name evidence="1" type="ORF">EA187_13255</name>
</gene>
<sequence>MRWELSMSAALLVVAAGCQSEWQPEAQRLETYPVVAQTEPAPEAPGVEGWERFLPGGYLARSEAQCATVLKEIAFCSEEDVFLATLGNTEALSDPAARGAFLGQVERWYTPGNAREDCRRIVEATRFPGAVARQTWRAAAEGSARVCAEFGQVLVQSGFLERMGESIWGAR</sequence>
<name>A0ABY0CRH8_9DELT</name>